<dbReference type="AlphaFoldDB" id="A0A642V437"/>
<sequence>MVVIQKTTTDTPNSPVPSEVLDSEDYDVSVAKSDFEYQDEDDEEEEAKVVEVTHPLVKEAEIDSEDDKGNAEKSSKPCSRRPIRNSEGVAIKHSLFTTEFNVQEYNGGNRKKSKKESTTEPGTLSDFTEQPRMSQTEVTESNIVDVYLETTVDLVGDDKTYESEYEQSSEQLIGETSKEESSAELPKKLLANVDKPIILTKLSDDTDNSDTDYDTCSSADVSHMIIVPIDTEEEVQVVELPQADVRGVKRRCQFM</sequence>
<evidence type="ECO:0000313" key="3">
    <source>
        <dbReference type="Proteomes" id="UP000449547"/>
    </source>
</evidence>
<evidence type="ECO:0000256" key="1">
    <source>
        <dbReference type="SAM" id="MobiDB-lite"/>
    </source>
</evidence>
<protein>
    <submittedName>
        <fullName evidence="2">Uncharacterized protein</fullName>
    </submittedName>
</protein>
<proteinExistence type="predicted"/>
<feature type="compositionally biased region" description="Basic and acidic residues" evidence="1">
    <location>
        <begin position="47"/>
        <end position="75"/>
    </location>
</feature>
<comment type="caution">
    <text evidence="2">The sequence shown here is derived from an EMBL/GenBank/DDBJ whole genome shotgun (WGS) entry which is preliminary data.</text>
</comment>
<feature type="compositionally biased region" description="Polar residues" evidence="1">
    <location>
        <begin position="119"/>
        <end position="136"/>
    </location>
</feature>
<feature type="region of interest" description="Disordered" evidence="1">
    <location>
        <begin position="1"/>
        <end position="89"/>
    </location>
</feature>
<dbReference type="GeneID" id="54779294"/>
<keyword evidence="3" id="KW-1185">Reference proteome</keyword>
<reference evidence="2 3" key="1">
    <citation type="submission" date="2019-07" db="EMBL/GenBank/DDBJ databases">
        <title>Genome assembly of two rare yeast pathogens: Diutina rugosa and Trichomonascus ciferrii.</title>
        <authorList>
            <person name="Mixao V."/>
            <person name="Saus E."/>
            <person name="Hansen A."/>
            <person name="Lass-Flor C."/>
            <person name="Gabaldon T."/>
        </authorList>
    </citation>
    <scope>NUCLEOTIDE SEQUENCE [LARGE SCALE GENOMIC DNA]</scope>
    <source>
        <strain evidence="2 3">CBS 613</strain>
    </source>
</reference>
<feature type="region of interest" description="Disordered" evidence="1">
    <location>
        <begin position="102"/>
        <end position="136"/>
    </location>
</feature>
<dbReference type="EMBL" id="SWFT01000026">
    <property type="protein sequence ID" value="KAA8907321.1"/>
    <property type="molecule type" value="Genomic_DNA"/>
</dbReference>
<feature type="region of interest" description="Disordered" evidence="1">
    <location>
        <begin position="158"/>
        <end position="181"/>
    </location>
</feature>
<dbReference type="VEuPathDB" id="FungiDB:DIURU_000641"/>
<organism evidence="2 3">
    <name type="scientific">Diutina rugosa</name>
    <name type="common">Yeast</name>
    <name type="synonym">Candida rugosa</name>
    <dbReference type="NCBI Taxonomy" id="5481"/>
    <lineage>
        <taxon>Eukaryota</taxon>
        <taxon>Fungi</taxon>
        <taxon>Dikarya</taxon>
        <taxon>Ascomycota</taxon>
        <taxon>Saccharomycotina</taxon>
        <taxon>Pichiomycetes</taxon>
        <taxon>Debaryomycetaceae</taxon>
        <taxon>Diutina</taxon>
    </lineage>
</organism>
<accession>A0A642V437</accession>
<dbReference type="RefSeq" id="XP_034014630.1">
    <property type="nucleotide sequence ID" value="XM_034158912.1"/>
</dbReference>
<gene>
    <name evidence="2" type="ORF">DIURU_000641</name>
</gene>
<feature type="compositionally biased region" description="Acidic residues" evidence="1">
    <location>
        <begin position="36"/>
        <end position="46"/>
    </location>
</feature>
<evidence type="ECO:0000313" key="2">
    <source>
        <dbReference type="EMBL" id="KAA8907321.1"/>
    </source>
</evidence>
<name>A0A642V437_DIURU</name>
<feature type="compositionally biased region" description="Polar residues" evidence="1">
    <location>
        <begin position="1"/>
        <end position="13"/>
    </location>
</feature>
<dbReference type="Proteomes" id="UP000449547">
    <property type="component" value="Unassembled WGS sequence"/>
</dbReference>